<dbReference type="Gene3D" id="2.30.30.240">
    <property type="entry name" value="PRC-barrel domain"/>
    <property type="match status" value="1"/>
</dbReference>
<evidence type="ECO:0000313" key="2">
    <source>
        <dbReference type="EMBL" id="SMC65031.1"/>
    </source>
</evidence>
<dbReference type="Proteomes" id="UP000192738">
    <property type="component" value="Unassembled WGS sequence"/>
</dbReference>
<dbReference type="InterPro" id="IPR027275">
    <property type="entry name" value="PRC-brl_dom"/>
</dbReference>
<gene>
    <name evidence="2" type="ORF">SAMN04488500_106167</name>
</gene>
<dbReference type="RefSeq" id="WP_084575372.1">
    <property type="nucleotide sequence ID" value="NZ_CP155572.1"/>
</dbReference>
<dbReference type="AlphaFoldDB" id="A0A1W2AX48"/>
<dbReference type="SUPFAM" id="SSF50346">
    <property type="entry name" value="PRC-barrel domain"/>
    <property type="match status" value="1"/>
</dbReference>
<feature type="domain" description="PRC-barrel" evidence="1">
    <location>
        <begin position="1"/>
        <end position="76"/>
    </location>
</feature>
<dbReference type="InterPro" id="IPR014238">
    <property type="entry name" value="Spore_YlmC/YmxH"/>
</dbReference>
<keyword evidence="3" id="KW-1185">Reference proteome</keyword>
<dbReference type="STRING" id="112901.SAMN04488500_106167"/>
<dbReference type="EMBL" id="FWXI01000006">
    <property type="protein sequence ID" value="SMC65031.1"/>
    <property type="molecule type" value="Genomic_DNA"/>
</dbReference>
<protein>
    <submittedName>
        <fullName evidence="2">Sporulation protein, YlmC/YmxH family</fullName>
    </submittedName>
</protein>
<evidence type="ECO:0000313" key="3">
    <source>
        <dbReference type="Proteomes" id="UP000192738"/>
    </source>
</evidence>
<dbReference type="NCBIfam" id="TIGR02888">
    <property type="entry name" value="spore_YlmC_YmxH"/>
    <property type="match status" value="1"/>
</dbReference>
<accession>A0A1W2AX48</accession>
<evidence type="ECO:0000259" key="1">
    <source>
        <dbReference type="Pfam" id="PF05239"/>
    </source>
</evidence>
<proteinExistence type="predicted"/>
<dbReference type="PANTHER" id="PTHR40061">
    <property type="entry name" value="SPORULATION PROTEIN YLMC-RELATED"/>
    <property type="match status" value="1"/>
</dbReference>
<dbReference type="Pfam" id="PF05239">
    <property type="entry name" value="PRC"/>
    <property type="match status" value="1"/>
</dbReference>
<dbReference type="OrthoDB" id="6024937at2"/>
<dbReference type="InterPro" id="IPR011033">
    <property type="entry name" value="PRC_barrel-like_sf"/>
</dbReference>
<dbReference type="PANTHER" id="PTHR40061:SF1">
    <property type="entry name" value="SPORULATION PROTEIN YLMC-RELATED"/>
    <property type="match status" value="1"/>
</dbReference>
<sequence>MRISEMAGKEVINLGDGARLGTIGECELTFDSQTGAISGLILPKPKTVFQFLNDRQITTIPWQAIRRIGDEVVIVDLNNAYDRMYSRFSRE</sequence>
<name>A0A1W2AX48_9FIRM</name>
<organism evidence="2 3">
    <name type="scientific">Sporomusa malonica</name>
    <dbReference type="NCBI Taxonomy" id="112901"/>
    <lineage>
        <taxon>Bacteria</taxon>
        <taxon>Bacillati</taxon>
        <taxon>Bacillota</taxon>
        <taxon>Negativicutes</taxon>
        <taxon>Selenomonadales</taxon>
        <taxon>Sporomusaceae</taxon>
        <taxon>Sporomusa</taxon>
    </lineage>
</organism>
<reference evidence="2 3" key="1">
    <citation type="submission" date="2017-04" db="EMBL/GenBank/DDBJ databases">
        <authorList>
            <person name="Afonso C.L."/>
            <person name="Miller P.J."/>
            <person name="Scott M.A."/>
            <person name="Spackman E."/>
            <person name="Goraichik I."/>
            <person name="Dimitrov K.M."/>
            <person name="Suarez D.L."/>
            <person name="Swayne D.E."/>
        </authorList>
    </citation>
    <scope>NUCLEOTIDE SEQUENCE [LARGE SCALE GENOMIC DNA]</scope>
    <source>
        <strain evidence="2 3">DSM 5090</strain>
    </source>
</reference>